<feature type="signal peptide" evidence="1">
    <location>
        <begin position="1"/>
        <end position="22"/>
    </location>
</feature>
<dbReference type="RefSeq" id="WP_075126686.1">
    <property type="nucleotide sequence ID" value="NZ_MSIE01000030.1"/>
</dbReference>
<dbReference type="AlphaFoldDB" id="A0A1Q8CPL4"/>
<evidence type="ECO:0000313" key="3">
    <source>
        <dbReference type="EMBL" id="OLF16304.1"/>
    </source>
</evidence>
<comment type="caution">
    <text evidence="3">The sequence shown here is derived from an EMBL/GenBank/DDBJ whole genome shotgun (WGS) entry which is preliminary data.</text>
</comment>
<dbReference type="Proteomes" id="UP000185596">
    <property type="component" value="Unassembled WGS sequence"/>
</dbReference>
<gene>
    <name evidence="3" type="ORF">BU204_17100</name>
</gene>
<dbReference type="EMBL" id="MSIE01000030">
    <property type="protein sequence ID" value="OLF16304.1"/>
    <property type="molecule type" value="Genomic_DNA"/>
</dbReference>
<dbReference type="Gene3D" id="3.40.50.1110">
    <property type="entry name" value="SGNH hydrolase"/>
    <property type="match status" value="1"/>
</dbReference>
<accession>A0A1Q8CPL4</accession>
<evidence type="ECO:0000313" key="4">
    <source>
        <dbReference type="Proteomes" id="UP000185596"/>
    </source>
</evidence>
<keyword evidence="3" id="KW-0378">Hydrolase</keyword>
<feature type="domain" description="SGNH hydrolase-type esterase" evidence="2">
    <location>
        <begin position="231"/>
        <end position="424"/>
    </location>
</feature>
<name>A0A1Q8CPL4_9PSEU</name>
<dbReference type="PANTHER" id="PTHR43784:SF2">
    <property type="entry name" value="GDSL-LIKE LIPASE_ACYLHYDROLASE, PUTATIVE (AFU_ORTHOLOGUE AFUA_2G00820)-RELATED"/>
    <property type="match status" value="1"/>
</dbReference>
<feature type="chain" id="PRO_5012299518" evidence="1">
    <location>
        <begin position="23"/>
        <end position="435"/>
    </location>
</feature>
<dbReference type="InterPro" id="IPR053140">
    <property type="entry name" value="GDSL_Rv0518-like"/>
</dbReference>
<dbReference type="Pfam" id="PF13472">
    <property type="entry name" value="Lipase_GDSL_2"/>
    <property type="match status" value="1"/>
</dbReference>
<dbReference type="STRING" id="1912961.BU204_17100"/>
<proteinExistence type="predicted"/>
<keyword evidence="4" id="KW-1185">Reference proteome</keyword>
<reference evidence="3 4" key="1">
    <citation type="submission" date="2016-12" db="EMBL/GenBank/DDBJ databases">
        <title>The draft genome sequence of Actinophytocola sp. 11-183.</title>
        <authorList>
            <person name="Wang W."/>
            <person name="Yuan L."/>
        </authorList>
    </citation>
    <scope>NUCLEOTIDE SEQUENCE [LARGE SCALE GENOMIC DNA]</scope>
    <source>
        <strain evidence="3 4">11-183</strain>
    </source>
</reference>
<protein>
    <submittedName>
        <fullName evidence="3">SGNH hydrolase</fullName>
    </submittedName>
</protein>
<evidence type="ECO:0000259" key="2">
    <source>
        <dbReference type="Pfam" id="PF13472"/>
    </source>
</evidence>
<dbReference type="CDD" id="cd01830">
    <property type="entry name" value="XynE_like"/>
    <property type="match status" value="1"/>
</dbReference>
<dbReference type="SUPFAM" id="SSF52266">
    <property type="entry name" value="SGNH hydrolase"/>
    <property type="match status" value="1"/>
</dbReference>
<evidence type="ECO:0000256" key="1">
    <source>
        <dbReference type="SAM" id="SignalP"/>
    </source>
</evidence>
<dbReference type="PANTHER" id="PTHR43784">
    <property type="entry name" value="GDSL-LIKE LIPASE/ACYLHYDROLASE, PUTATIVE (AFU_ORTHOLOGUE AFUA_2G00820)-RELATED"/>
    <property type="match status" value="1"/>
</dbReference>
<dbReference type="InterPro" id="IPR013830">
    <property type="entry name" value="SGNH_hydro"/>
</dbReference>
<dbReference type="GO" id="GO:0016787">
    <property type="term" value="F:hydrolase activity"/>
    <property type="evidence" value="ECO:0007669"/>
    <property type="project" value="UniProtKB-KW"/>
</dbReference>
<organism evidence="3 4">
    <name type="scientific">Actinophytocola xanthii</name>
    <dbReference type="NCBI Taxonomy" id="1912961"/>
    <lineage>
        <taxon>Bacteria</taxon>
        <taxon>Bacillati</taxon>
        <taxon>Actinomycetota</taxon>
        <taxon>Actinomycetes</taxon>
        <taxon>Pseudonocardiales</taxon>
        <taxon>Pseudonocardiaceae</taxon>
    </lineage>
</organism>
<sequence>MRGRPFLTLLAAVVLTAGVALAAQAVPGPTSPAPPAAGSHGRGHWVHTWTSMPQLTEPGNMPPPPFTQDGLVMADATLRQTVRVSVGGERLRLRLSNAFGGSALPVTAVSVALPAGGQAGVSGIQAGTARPVTFSGRASTVVPVGAQVVSDPLAFSVPARTNLTVTLYLARGQASNEITSHPGSRTTSHLLAGNHVTAEDLPGATPTDHWYFLSGVEVWDRRPARKAVVMLGDSLTDGRGSTTNGNDRWPDQLVDRLQADRRTAHVAVLNQAAGGNRVLNDGLGPNALARLDRDVFAQTGVRWLLVFEGVNDLGTAEPTEAAQRQVAADLIAAYEQIVVRAHAQDIPVFGATLLPFGGHTGYDDPAGHRAAARETVNRWIRTSGRFDAVIDFDAATRDPADPGRLLPALDVGDHLHLNPKGYQVLADTVPARLFR</sequence>
<dbReference type="OrthoDB" id="1828825at2"/>
<keyword evidence="1" id="KW-0732">Signal</keyword>
<dbReference type="InterPro" id="IPR036514">
    <property type="entry name" value="SGNH_hydro_sf"/>
</dbReference>